<name>A0A6C0DYA2_9ZZZZ</name>
<reference evidence="3" key="1">
    <citation type="journal article" date="2020" name="Nature">
        <title>Giant virus diversity and host interactions through global metagenomics.</title>
        <authorList>
            <person name="Schulz F."/>
            <person name="Roux S."/>
            <person name="Paez-Espino D."/>
            <person name="Jungbluth S."/>
            <person name="Walsh D.A."/>
            <person name="Denef V.J."/>
            <person name="McMahon K.D."/>
            <person name="Konstantinidis K.T."/>
            <person name="Eloe-Fadrosh E.A."/>
            <person name="Kyrpides N.C."/>
            <person name="Woyke T."/>
        </authorList>
    </citation>
    <scope>NUCLEOTIDE SEQUENCE</scope>
    <source>
        <strain evidence="3">GVMAG-M-3300023174-92</strain>
    </source>
</reference>
<evidence type="ECO:0000313" key="3">
    <source>
        <dbReference type="EMBL" id="QHT21442.1"/>
    </source>
</evidence>
<keyword evidence="2" id="KW-0472">Membrane</keyword>
<dbReference type="AlphaFoldDB" id="A0A6C0DYA2"/>
<keyword evidence="2" id="KW-1133">Transmembrane helix</keyword>
<sequence>MNENITMTKITDLPDGNMGSQRASAGLSNTYLPMDVHPNPYGMPPPPPGGIMPPQHTSPSRNPAFDYDEHSQKLPQRDIPMNISAHVQDEEIKANYIPPPPPAASTSDYIKDLQKETDSKIREHENKKSRERIRETWLDELQIPIMICLLFFVFQLPIVNTMVFKRFSFLSIYNEDGNFNLLGLTIKSVVFAALYYSMHKLVEFVN</sequence>
<organism evidence="3">
    <name type="scientific">viral metagenome</name>
    <dbReference type="NCBI Taxonomy" id="1070528"/>
    <lineage>
        <taxon>unclassified sequences</taxon>
        <taxon>metagenomes</taxon>
        <taxon>organismal metagenomes</taxon>
    </lineage>
</organism>
<protein>
    <submittedName>
        <fullName evidence="3">Uncharacterized protein</fullName>
    </submittedName>
</protein>
<keyword evidence="2" id="KW-0812">Transmembrane</keyword>
<proteinExistence type="predicted"/>
<feature type="transmembrane region" description="Helical" evidence="2">
    <location>
        <begin position="179"/>
        <end position="198"/>
    </location>
</feature>
<evidence type="ECO:0000256" key="1">
    <source>
        <dbReference type="SAM" id="MobiDB-lite"/>
    </source>
</evidence>
<dbReference type="EMBL" id="MN739692">
    <property type="protein sequence ID" value="QHT21442.1"/>
    <property type="molecule type" value="Genomic_DNA"/>
</dbReference>
<feature type="transmembrane region" description="Helical" evidence="2">
    <location>
        <begin position="137"/>
        <end position="159"/>
    </location>
</feature>
<feature type="region of interest" description="Disordered" evidence="1">
    <location>
        <begin position="44"/>
        <end position="63"/>
    </location>
</feature>
<accession>A0A6C0DYA2</accession>
<evidence type="ECO:0000256" key="2">
    <source>
        <dbReference type="SAM" id="Phobius"/>
    </source>
</evidence>